<evidence type="ECO:0000256" key="2">
    <source>
        <dbReference type="ARBA" id="ARBA00006843"/>
    </source>
</evidence>
<comment type="similarity">
    <text evidence="2">Belongs to the CD225/Dispanin family.</text>
</comment>
<comment type="subcellular location">
    <subcellularLocation>
        <location evidence="1">Membrane</location>
    </subcellularLocation>
</comment>
<protein>
    <submittedName>
        <fullName evidence="8">Uncharacterized protein</fullName>
    </submittedName>
</protein>
<accession>A0A3M6V1W6</accession>
<dbReference type="InterPro" id="IPR007593">
    <property type="entry name" value="CD225/Dispanin_fam"/>
</dbReference>
<comment type="caution">
    <text evidence="8">The sequence shown here is derived from an EMBL/GenBank/DDBJ whole genome shotgun (WGS) entry which is preliminary data.</text>
</comment>
<evidence type="ECO:0000256" key="7">
    <source>
        <dbReference type="SAM" id="Phobius"/>
    </source>
</evidence>
<feature type="transmembrane region" description="Helical" evidence="7">
    <location>
        <begin position="112"/>
        <end position="135"/>
    </location>
</feature>
<keyword evidence="9" id="KW-1185">Reference proteome</keyword>
<dbReference type="OrthoDB" id="10018862at2759"/>
<keyword evidence="4 7" id="KW-1133">Transmembrane helix</keyword>
<evidence type="ECO:0000256" key="1">
    <source>
        <dbReference type="ARBA" id="ARBA00004370"/>
    </source>
</evidence>
<keyword evidence="5 7" id="KW-0472">Membrane</keyword>
<name>A0A3M6V1W6_POCDA</name>
<dbReference type="Pfam" id="PF04505">
    <property type="entry name" value="CD225"/>
    <property type="match status" value="1"/>
</dbReference>
<sequence>MRGMELNGVLRNGHIKQQNLNISENEEIKKSSLTVSDQTDEEEEGDHVTPLPGSTVNLDIVSWPSEDTDPSGQVRVTVIPSAQDESRRKSRYSTYQQSPPLLIPRPDNHICLAITAIICCCLPFGVVGFICALQVDRTYDDGNREGAVQKSKNAKYWSMTAIVFGMLGIVGASFYLIFFHLVPSIS</sequence>
<dbReference type="Proteomes" id="UP000275408">
    <property type="component" value="Unassembled WGS sequence"/>
</dbReference>
<dbReference type="AlphaFoldDB" id="A0A3M6V1W6"/>
<organism evidence="8 9">
    <name type="scientific">Pocillopora damicornis</name>
    <name type="common">Cauliflower coral</name>
    <name type="synonym">Millepora damicornis</name>
    <dbReference type="NCBI Taxonomy" id="46731"/>
    <lineage>
        <taxon>Eukaryota</taxon>
        <taxon>Metazoa</taxon>
        <taxon>Cnidaria</taxon>
        <taxon>Anthozoa</taxon>
        <taxon>Hexacorallia</taxon>
        <taxon>Scleractinia</taxon>
        <taxon>Astrocoeniina</taxon>
        <taxon>Pocilloporidae</taxon>
        <taxon>Pocillopora</taxon>
    </lineage>
</organism>
<dbReference type="EMBL" id="RCHS01000253">
    <property type="protein sequence ID" value="RMX59943.1"/>
    <property type="molecule type" value="Genomic_DNA"/>
</dbReference>
<evidence type="ECO:0000256" key="6">
    <source>
        <dbReference type="SAM" id="MobiDB-lite"/>
    </source>
</evidence>
<dbReference type="PANTHER" id="PTHR14948:SF25">
    <property type="entry name" value="DUF4190 DOMAIN-CONTAINING PROTEIN"/>
    <property type="match status" value="1"/>
</dbReference>
<evidence type="ECO:0000313" key="9">
    <source>
        <dbReference type="Proteomes" id="UP000275408"/>
    </source>
</evidence>
<feature type="region of interest" description="Disordered" evidence="6">
    <location>
        <begin position="26"/>
        <end position="91"/>
    </location>
</feature>
<proteinExistence type="inferred from homology"/>
<evidence type="ECO:0000256" key="3">
    <source>
        <dbReference type="ARBA" id="ARBA00022692"/>
    </source>
</evidence>
<dbReference type="PANTHER" id="PTHR14948">
    <property type="entry name" value="NG5"/>
    <property type="match status" value="1"/>
</dbReference>
<keyword evidence="3 7" id="KW-0812">Transmembrane</keyword>
<dbReference type="GO" id="GO:0016020">
    <property type="term" value="C:membrane"/>
    <property type="evidence" value="ECO:0007669"/>
    <property type="project" value="UniProtKB-SubCell"/>
</dbReference>
<evidence type="ECO:0000313" key="8">
    <source>
        <dbReference type="EMBL" id="RMX59943.1"/>
    </source>
</evidence>
<evidence type="ECO:0000256" key="4">
    <source>
        <dbReference type="ARBA" id="ARBA00022989"/>
    </source>
</evidence>
<reference evidence="8 9" key="1">
    <citation type="journal article" date="2018" name="Sci. Rep.">
        <title>Comparative analysis of the Pocillopora damicornis genome highlights role of immune system in coral evolution.</title>
        <authorList>
            <person name="Cunning R."/>
            <person name="Bay R.A."/>
            <person name="Gillette P."/>
            <person name="Baker A.C."/>
            <person name="Traylor-Knowles N."/>
        </authorList>
    </citation>
    <scope>NUCLEOTIDE SEQUENCE [LARGE SCALE GENOMIC DNA]</scope>
    <source>
        <strain evidence="8">RSMAS</strain>
        <tissue evidence="8">Whole animal</tissue>
    </source>
</reference>
<dbReference type="InterPro" id="IPR051423">
    <property type="entry name" value="CD225/Dispanin"/>
</dbReference>
<evidence type="ECO:0000256" key="5">
    <source>
        <dbReference type="ARBA" id="ARBA00023136"/>
    </source>
</evidence>
<gene>
    <name evidence="8" type="ORF">pdam_00001093</name>
</gene>
<feature type="transmembrane region" description="Helical" evidence="7">
    <location>
        <begin position="156"/>
        <end position="182"/>
    </location>
</feature>